<name>A0A143PXR2_LUTPR</name>
<dbReference type="GO" id="GO:0016758">
    <property type="term" value="F:hexosyltransferase activity"/>
    <property type="evidence" value="ECO:0007669"/>
    <property type="project" value="UniProtKB-ARBA"/>
</dbReference>
<evidence type="ECO:0000259" key="1">
    <source>
        <dbReference type="Pfam" id="PF00535"/>
    </source>
</evidence>
<organism evidence="2 3">
    <name type="scientific">Luteitalea pratensis</name>
    <dbReference type="NCBI Taxonomy" id="1855912"/>
    <lineage>
        <taxon>Bacteria</taxon>
        <taxon>Pseudomonadati</taxon>
        <taxon>Acidobacteriota</taxon>
        <taxon>Vicinamibacteria</taxon>
        <taxon>Vicinamibacterales</taxon>
        <taxon>Vicinamibacteraceae</taxon>
        <taxon>Luteitalea</taxon>
    </lineage>
</organism>
<gene>
    <name evidence="2" type="primary">epsE_4</name>
    <name evidence="2" type="ORF">LuPra_06249</name>
</gene>
<evidence type="ECO:0000313" key="3">
    <source>
        <dbReference type="Proteomes" id="UP000076079"/>
    </source>
</evidence>
<dbReference type="InterPro" id="IPR001173">
    <property type="entry name" value="Glyco_trans_2-like"/>
</dbReference>
<dbReference type="EMBL" id="CP015136">
    <property type="protein sequence ID" value="AMY12963.1"/>
    <property type="molecule type" value="Genomic_DNA"/>
</dbReference>
<dbReference type="AlphaFoldDB" id="A0A143PXR2"/>
<keyword evidence="2" id="KW-0808">Transferase</keyword>
<dbReference type="Proteomes" id="UP000076079">
    <property type="component" value="Chromosome"/>
</dbReference>
<dbReference type="STRING" id="1855912.LuPra_06249"/>
<proteinExistence type="predicted"/>
<accession>A0A143PXR2</accession>
<dbReference type="PANTHER" id="PTHR22916">
    <property type="entry name" value="GLYCOSYLTRANSFERASE"/>
    <property type="match status" value="1"/>
</dbReference>
<dbReference type="KEGG" id="abac:LuPra_06249"/>
<dbReference type="EC" id="2.4.-.-" evidence="2"/>
<dbReference type="Pfam" id="PF00535">
    <property type="entry name" value="Glycos_transf_2"/>
    <property type="match status" value="1"/>
</dbReference>
<dbReference type="PANTHER" id="PTHR22916:SF3">
    <property type="entry name" value="UDP-GLCNAC:BETAGAL BETA-1,3-N-ACETYLGLUCOSAMINYLTRANSFERASE-LIKE PROTEIN 1"/>
    <property type="match status" value="1"/>
</dbReference>
<dbReference type="InterPro" id="IPR029044">
    <property type="entry name" value="Nucleotide-diphossugar_trans"/>
</dbReference>
<protein>
    <submittedName>
        <fullName evidence="2">Glycosyltransferase EpsE</fullName>
        <ecNumber evidence="2">2.4.-.-</ecNumber>
    </submittedName>
</protein>
<evidence type="ECO:0000313" key="2">
    <source>
        <dbReference type="EMBL" id="AMY12963.1"/>
    </source>
</evidence>
<keyword evidence="3" id="KW-1185">Reference proteome</keyword>
<dbReference type="SUPFAM" id="SSF53448">
    <property type="entry name" value="Nucleotide-diphospho-sugar transferases"/>
    <property type="match status" value="1"/>
</dbReference>
<dbReference type="Gene3D" id="3.90.550.10">
    <property type="entry name" value="Spore Coat Polysaccharide Biosynthesis Protein SpsA, Chain A"/>
    <property type="match status" value="1"/>
</dbReference>
<reference evidence="2 3" key="1">
    <citation type="journal article" date="2016" name="Genome Announc.">
        <title>First Complete Genome Sequence of a Subdivision 6 Acidobacterium Strain.</title>
        <authorList>
            <person name="Huang S."/>
            <person name="Vieira S."/>
            <person name="Bunk B."/>
            <person name="Riedel T."/>
            <person name="Sproer C."/>
            <person name="Overmann J."/>
        </authorList>
    </citation>
    <scope>NUCLEOTIDE SEQUENCE [LARGE SCALE GENOMIC DNA]</scope>
    <source>
        <strain evidence="3">DSM 100886 HEG_-6_39</strain>
    </source>
</reference>
<feature type="domain" description="Glycosyltransferase 2-like" evidence="1">
    <location>
        <begin position="4"/>
        <end position="112"/>
    </location>
</feature>
<sequence>MVDVLLAAYNGERHIGQQIESLLSQTYPHWRLRIRVDGGTDNTLQICRNFADRVPDKIQVLEDDLGNVGVLRSFNRLLASREAPYVMFCDQDDLWLPQKIELTVAAMRQLEQEVGASTPILVHTDSVIVDEHLQQIAPSALKFSHRKPYSGLGRACMELSLYGHQVMLNDPLIKLSGSIPEGFVSWDWWFPLVAMTFGRVHRIDKSMTLWRRHREVLSHNKKHAPSTYARMRLSDCRRKVHISLHQCEMFLDRFRDQLPPTRLAFFEGVAKIRGANFLMRRLLIIRYRLFKTGLLKTFGVLLGA</sequence>
<reference evidence="3" key="2">
    <citation type="submission" date="2016-04" db="EMBL/GenBank/DDBJ databases">
        <title>First Complete Genome Sequence of a Subdivision 6 Acidobacterium.</title>
        <authorList>
            <person name="Huang S."/>
            <person name="Vieira S."/>
            <person name="Bunk B."/>
            <person name="Riedel T."/>
            <person name="Sproeer C."/>
            <person name="Overmann J."/>
        </authorList>
    </citation>
    <scope>NUCLEOTIDE SEQUENCE [LARGE SCALE GENOMIC DNA]</scope>
    <source>
        <strain evidence="3">DSM 100886 HEG_-6_39</strain>
    </source>
</reference>
<keyword evidence="2" id="KW-0328">Glycosyltransferase</keyword>